<evidence type="ECO:0000313" key="2">
    <source>
        <dbReference type="Proteomes" id="UP000014500"/>
    </source>
</evidence>
<dbReference type="PANTHER" id="PTHR31649">
    <property type="entry name" value="AGAP009604-PA"/>
    <property type="match status" value="1"/>
</dbReference>
<dbReference type="SMART" id="SM00696">
    <property type="entry name" value="DM9"/>
    <property type="match status" value="4"/>
</dbReference>
<reference evidence="1" key="2">
    <citation type="submission" date="2015-02" db="UniProtKB">
        <authorList>
            <consortium name="EnsemblMetazoa"/>
        </authorList>
    </citation>
    <scope>IDENTIFICATION</scope>
</reference>
<dbReference type="PhylomeDB" id="T1IXB6"/>
<keyword evidence="2" id="KW-1185">Reference proteome</keyword>
<dbReference type="PANTHER" id="PTHR31649:SF1">
    <property type="entry name" value="FARNESOIC ACID O-METHYL TRANSFERASE DOMAIN-CONTAINING PROTEIN"/>
    <property type="match status" value="1"/>
</dbReference>
<dbReference type="AlphaFoldDB" id="T1IXB6"/>
<reference evidence="2" key="1">
    <citation type="submission" date="2011-05" db="EMBL/GenBank/DDBJ databases">
        <authorList>
            <person name="Richards S.R."/>
            <person name="Qu J."/>
            <person name="Jiang H."/>
            <person name="Jhangiani S.N."/>
            <person name="Agravi P."/>
            <person name="Goodspeed R."/>
            <person name="Gross S."/>
            <person name="Mandapat C."/>
            <person name="Jackson L."/>
            <person name="Mathew T."/>
            <person name="Pu L."/>
            <person name="Thornton R."/>
            <person name="Saada N."/>
            <person name="Wilczek-Boney K.B."/>
            <person name="Lee S."/>
            <person name="Kovar C."/>
            <person name="Wu Y."/>
            <person name="Scherer S.E."/>
            <person name="Worley K.C."/>
            <person name="Muzny D.M."/>
            <person name="Gibbs R."/>
        </authorList>
    </citation>
    <scope>NUCLEOTIDE SEQUENCE</scope>
    <source>
        <strain evidence="2">Brora</strain>
    </source>
</reference>
<dbReference type="eggNOG" id="ENOG502S083">
    <property type="taxonomic scope" value="Eukaryota"/>
</dbReference>
<dbReference type="Pfam" id="PF11901">
    <property type="entry name" value="DM9"/>
    <property type="match status" value="2"/>
</dbReference>
<accession>T1IXB6</accession>
<proteinExistence type="predicted"/>
<dbReference type="HOGENOM" id="CLU_916226_0_0_1"/>
<dbReference type="InterPro" id="IPR006616">
    <property type="entry name" value="DM9_repeat"/>
</dbReference>
<dbReference type="OMA" id="QPETWVA"/>
<dbReference type="EMBL" id="JH431646">
    <property type="status" value="NOT_ANNOTATED_CDS"/>
    <property type="molecule type" value="Genomic_DNA"/>
</dbReference>
<evidence type="ECO:0000313" key="1">
    <source>
        <dbReference type="EnsemblMetazoa" id="SMAR005847-PA"/>
    </source>
</evidence>
<dbReference type="Proteomes" id="UP000014500">
    <property type="component" value="Unassembled WGS sequence"/>
</dbReference>
<protein>
    <submittedName>
        <fullName evidence="1">Uncharacterized protein</fullName>
    </submittedName>
</protein>
<dbReference type="EnsemblMetazoa" id="SMAR005847-RA">
    <property type="protein sequence ID" value="SMAR005847-PA"/>
    <property type="gene ID" value="SMAR005847"/>
</dbReference>
<name>T1IXB6_STRMM</name>
<sequence length="304" mass="32857">MSYNHYRTPHWVQGSHGNVSPQAVQAGHDGGPLYVGRAHHDGDLIPGKIQPGHGTCYISHGGNEISKPNYEVLINSGQWQMQWLPSSNGQVPSGAIQGGRTSNGEPLYIGRVNHNGTLTIGKIHPSHGCIYIPYDGREHSNRNYEVLVCSSKYKRAGKWEHSNDGGVPDNAVQAGWDVSDTIYVGRAHHEGEVIPGKVVPSHGCCYVAFGGEEHKKSQYEVLCNPCNCSLEWVGASDGAVPNGALQGGVTDDGENLFIGRTQHEGTLTVGKVHPSHGCLYIPFGGGEHNYEHYEVLVCKIVPLD</sequence>
<organism evidence="1 2">
    <name type="scientific">Strigamia maritima</name>
    <name type="common">European centipede</name>
    <name type="synonym">Geophilus maritimus</name>
    <dbReference type="NCBI Taxonomy" id="126957"/>
    <lineage>
        <taxon>Eukaryota</taxon>
        <taxon>Metazoa</taxon>
        <taxon>Ecdysozoa</taxon>
        <taxon>Arthropoda</taxon>
        <taxon>Myriapoda</taxon>
        <taxon>Chilopoda</taxon>
        <taxon>Pleurostigmophora</taxon>
        <taxon>Geophilomorpha</taxon>
        <taxon>Linotaeniidae</taxon>
        <taxon>Strigamia</taxon>
    </lineage>
</organism>